<name>A0A7J6KPU5_PERCH</name>
<sequence>MFSTLGVQLYSRKISVGNALNQQSVSTQTSATVDTTNAINLICSRAVTCATTPLIERITEDGQPRLLAHLPAIENANVYPYRAAKRRRPPADDAIIHSKLLEMSTLGKVAKAQDKEVTVVCQPVLIDKWDKADGTCTARVFPLSKTELKRYRLTVDCRPLNNLKLLADADGKFLFVPTNASGQDNTCKGNEEHVYKQYQRGATVLLRDIPGDHLGYWSKVDLEDAYGTLRVPSSLSRLFGTVSTGPNGQQYVWVLRTLAQGWRWAPLLFQLAMTTIIDEDINPVLAKAGLNASVIHVQDDVLISSSDIDTGNKAFIIVINILEKHAGFTVNREKSQEPAEITSFCGLQLYRDTYRPTPSRREFTDATYNWALQDFINCNPVKGKRGKKKAPTTGDLVRDRRLQWLRSWCGVFNYLSGHLSPEAQRSLNELYSVSKIYQDSNSTAEDFDDTVKTVSSAFRVLSDFYLSGVIPCAIGNDGIATLIVSDANADSYG</sequence>
<evidence type="ECO:0000259" key="1">
    <source>
        <dbReference type="PROSITE" id="PS50878"/>
    </source>
</evidence>
<gene>
    <name evidence="2" type="ORF">FOL47_003037</name>
</gene>
<reference evidence="2 3" key="1">
    <citation type="submission" date="2020-04" db="EMBL/GenBank/DDBJ databases">
        <title>Perkinsus chesapeaki whole genome sequence.</title>
        <authorList>
            <person name="Bogema D.R."/>
        </authorList>
    </citation>
    <scope>NUCLEOTIDE SEQUENCE [LARGE SCALE GENOMIC DNA]</scope>
    <source>
        <strain evidence="2">ATCC PRA-425</strain>
    </source>
</reference>
<dbReference type="PROSITE" id="PS50878">
    <property type="entry name" value="RT_POL"/>
    <property type="match status" value="1"/>
</dbReference>
<feature type="domain" description="Reverse transcriptase" evidence="1">
    <location>
        <begin position="124"/>
        <end position="349"/>
    </location>
</feature>
<protein>
    <recommendedName>
        <fullName evidence="1">Reverse transcriptase domain-containing protein</fullName>
    </recommendedName>
</protein>
<dbReference type="SUPFAM" id="SSF56672">
    <property type="entry name" value="DNA/RNA polymerases"/>
    <property type="match status" value="1"/>
</dbReference>
<dbReference type="InterPro" id="IPR043502">
    <property type="entry name" value="DNA/RNA_pol_sf"/>
</dbReference>
<proteinExistence type="predicted"/>
<accession>A0A7J6KPU5</accession>
<dbReference type="Gene3D" id="3.30.70.270">
    <property type="match status" value="1"/>
</dbReference>
<dbReference type="OrthoDB" id="443725at2759"/>
<evidence type="ECO:0000313" key="3">
    <source>
        <dbReference type="Proteomes" id="UP000591131"/>
    </source>
</evidence>
<dbReference type="InterPro" id="IPR000477">
    <property type="entry name" value="RT_dom"/>
</dbReference>
<dbReference type="EMBL" id="JAAPAO010001901">
    <property type="protein sequence ID" value="KAF4648601.1"/>
    <property type="molecule type" value="Genomic_DNA"/>
</dbReference>
<dbReference type="Proteomes" id="UP000591131">
    <property type="component" value="Unassembled WGS sequence"/>
</dbReference>
<evidence type="ECO:0000313" key="2">
    <source>
        <dbReference type="EMBL" id="KAF4648601.1"/>
    </source>
</evidence>
<feature type="non-terminal residue" evidence="2">
    <location>
        <position position="493"/>
    </location>
</feature>
<comment type="caution">
    <text evidence="2">The sequence shown here is derived from an EMBL/GenBank/DDBJ whole genome shotgun (WGS) entry which is preliminary data.</text>
</comment>
<dbReference type="InterPro" id="IPR043128">
    <property type="entry name" value="Rev_trsase/Diguanyl_cyclase"/>
</dbReference>
<organism evidence="2 3">
    <name type="scientific">Perkinsus chesapeaki</name>
    <name type="common">Clam parasite</name>
    <name type="synonym">Perkinsus andrewsi</name>
    <dbReference type="NCBI Taxonomy" id="330153"/>
    <lineage>
        <taxon>Eukaryota</taxon>
        <taxon>Sar</taxon>
        <taxon>Alveolata</taxon>
        <taxon>Perkinsozoa</taxon>
        <taxon>Perkinsea</taxon>
        <taxon>Perkinsida</taxon>
        <taxon>Perkinsidae</taxon>
        <taxon>Perkinsus</taxon>
    </lineage>
</organism>
<keyword evidence="3" id="KW-1185">Reference proteome</keyword>
<dbReference type="AlphaFoldDB" id="A0A7J6KPU5"/>
<dbReference type="Pfam" id="PF00078">
    <property type="entry name" value="RVT_1"/>
    <property type="match status" value="1"/>
</dbReference>